<dbReference type="InterPro" id="IPR029063">
    <property type="entry name" value="SAM-dependent_MTases_sf"/>
</dbReference>
<dbReference type="InterPro" id="IPR023576">
    <property type="entry name" value="UbiE/COQ5_MeTrFase_CS"/>
</dbReference>
<keyword evidence="4" id="KW-0474">Menaquinone biosynthesis</keyword>
<evidence type="ECO:0000256" key="2">
    <source>
        <dbReference type="ARBA" id="ARBA00022679"/>
    </source>
</evidence>
<feature type="binding site" evidence="4">
    <location>
        <position position="58"/>
    </location>
    <ligand>
        <name>S-adenosyl-L-methionine</name>
        <dbReference type="ChEBI" id="CHEBI:59789"/>
    </ligand>
</feature>
<accession>A0ABV4D6E4</accession>
<protein>
    <recommendedName>
        <fullName evidence="4">Demethylmenaquinone methyltransferase</fullName>
        <ecNumber evidence="4">2.1.1.163</ecNumber>
    </recommendedName>
</protein>
<dbReference type="Pfam" id="PF01209">
    <property type="entry name" value="Ubie_methyltran"/>
    <property type="match status" value="1"/>
</dbReference>
<dbReference type="RefSeq" id="WP_202230689.1">
    <property type="nucleotide sequence ID" value="NZ_JBCLSQ010000004.1"/>
</dbReference>
<dbReference type="NCBIfam" id="NF001243">
    <property type="entry name" value="PRK00216.1-4"/>
    <property type="match status" value="1"/>
</dbReference>
<dbReference type="GO" id="GO:0043770">
    <property type="term" value="F:demethylmenaquinone methyltransferase activity"/>
    <property type="evidence" value="ECO:0007669"/>
    <property type="project" value="UniProtKB-EC"/>
</dbReference>
<evidence type="ECO:0000313" key="6">
    <source>
        <dbReference type="Proteomes" id="UP001565242"/>
    </source>
</evidence>
<keyword evidence="6" id="KW-1185">Reference proteome</keyword>
<comment type="caution">
    <text evidence="4">Lacks conserved residue(s) required for the propagation of feature annotation.</text>
</comment>
<evidence type="ECO:0000256" key="3">
    <source>
        <dbReference type="ARBA" id="ARBA00022691"/>
    </source>
</evidence>
<comment type="catalytic activity">
    <reaction evidence="4">
        <text>a 2-demethylmenaquinol + S-adenosyl-L-methionine = a menaquinol + S-adenosyl-L-homocysteine + H(+)</text>
        <dbReference type="Rhea" id="RHEA:42640"/>
        <dbReference type="Rhea" id="RHEA-COMP:9539"/>
        <dbReference type="Rhea" id="RHEA-COMP:9563"/>
        <dbReference type="ChEBI" id="CHEBI:15378"/>
        <dbReference type="ChEBI" id="CHEBI:18151"/>
        <dbReference type="ChEBI" id="CHEBI:55437"/>
        <dbReference type="ChEBI" id="CHEBI:57856"/>
        <dbReference type="ChEBI" id="CHEBI:59789"/>
        <dbReference type="EC" id="2.1.1.163"/>
    </reaction>
</comment>
<evidence type="ECO:0000313" key="5">
    <source>
        <dbReference type="EMBL" id="MEY8537336.1"/>
    </source>
</evidence>
<dbReference type="PROSITE" id="PS51608">
    <property type="entry name" value="SAM_MT_UBIE"/>
    <property type="match status" value="1"/>
</dbReference>
<comment type="similarity">
    <text evidence="4">Belongs to the class I-like SAM-binding methyltransferase superfamily. MenG/UbiE family.</text>
</comment>
<dbReference type="SUPFAM" id="SSF53335">
    <property type="entry name" value="S-adenosyl-L-methionine-dependent methyltransferases"/>
    <property type="match status" value="1"/>
</dbReference>
<dbReference type="PANTHER" id="PTHR43591">
    <property type="entry name" value="METHYLTRANSFERASE"/>
    <property type="match status" value="1"/>
</dbReference>
<dbReference type="InterPro" id="IPR004033">
    <property type="entry name" value="UbiE/COQ5_MeTrFase"/>
</dbReference>
<sequence>MKKVNEARVHEIFNSISSDYDKMNAIISFKQHDLWRLKTMEKMGDLTNLEILDLCCGTGDWTFDLAEATKSTGNVTGLDFSENMLEIAQAKLESKAYKNIAFVQGNAMALPFEPETFDVVTIGYGLRNTSDYLVVLREIFRVLKPGGKVVCIETSHPTLPVYKQLFEFYFKKIMPLLGKIFAKSLREYQWLQKSAENFPDAQALSALFSKAGFSEVSYQKHGGGVAASHFAVKSEK</sequence>
<evidence type="ECO:0000256" key="4">
    <source>
        <dbReference type="HAMAP-Rule" id="MF_01813"/>
    </source>
</evidence>
<dbReference type="EC" id="2.1.1.163" evidence="4"/>
<comment type="function">
    <text evidence="4">Methyltransferase required for the conversion of demethylmenaquinol (DMKH2) to menaquinol (MKH2).</text>
</comment>
<keyword evidence="1 4" id="KW-0489">Methyltransferase</keyword>
<feature type="binding site" evidence="4">
    <location>
        <position position="79"/>
    </location>
    <ligand>
        <name>S-adenosyl-L-methionine</name>
        <dbReference type="ChEBI" id="CHEBI:59789"/>
    </ligand>
</feature>
<organism evidence="5 6">
    <name type="scientific">Lactococcus muris</name>
    <dbReference type="NCBI Taxonomy" id="2941330"/>
    <lineage>
        <taxon>Bacteria</taxon>
        <taxon>Bacillati</taxon>
        <taxon>Bacillota</taxon>
        <taxon>Bacilli</taxon>
        <taxon>Lactobacillales</taxon>
        <taxon>Streptococcaceae</taxon>
        <taxon>Lactococcus</taxon>
    </lineage>
</organism>
<dbReference type="CDD" id="cd02440">
    <property type="entry name" value="AdoMet_MTases"/>
    <property type="match status" value="1"/>
</dbReference>
<feature type="binding site" evidence="4">
    <location>
        <begin position="106"/>
        <end position="107"/>
    </location>
    <ligand>
        <name>S-adenosyl-L-methionine</name>
        <dbReference type="ChEBI" id="CHEBI:59789"/>
    </ligand>
</feature>
<keyword evidence="3 4" id="KW-0949">S-adenosyl-L-methionine</keyword>
<comment type="caution">
    <text evidence="5">The sequence shown here is derived from an EMBL/GenBank/DDBJ whole genome shotgun (WGS) entry which is preliminary data.</text>
</comment>
<dbReference type="PANTHER" id="PTHR43591:SF24">
    <property type="entry name" value="2-METHOXY-6-POLYPRENYL-1,4-BENZOQUINOL METHYLASE, MITOCHONDRIAL"/>
    <property type="match status" value="1"/>
</dbReference>
<dbReference type="PROSITE" id="PS01183">
    <property type="entry name" value="UBIE_1"/>
    <property type="match status" value="1"/>
</dbReference>
<evidence type="ECO:0000256" key="1">
    <source>
        <dbReference type="ARBA" id="ARBA00022603"/>
    </source>
</evidence>
<comment type="pathway">
    <text evidence="4">Quinol/quinone metabolism; menaquinone biosynthesis; menaquinol from 1,4-dihydroxy-2-naphthoate: step 2/2.</text>
</comment>
<proteinExistence type="inferred from homology"/>
<reference evidence="5 6" key="1">
    <citation type="submission" date="2024-03" db="EMBL/GenBank/DDBJ databases">
        <title>Mouse gut bacterial collection (mGBC) of GemPharmatech.</title>
        <authorList>
            <person name="He Y."/>
            <person name="Dong L."/>
            <person name="Wu D."/>
            <person name="Gao X."/>
            <person name="Lin Z."/>
        </authorList>
    </citation>
    <scope>NUCLEOTIDE SEQUENCE [LARGE SCALE GENOMIC DNA]</scope>
    <source>
        <strain evidence="5 6">20-218</strain>
    </source>
</reference>
<dbReference type="Proteomes" id="UP001565242">
    <property type="component" value="Unassembled WGS sequence"/>
</dbReference>
<dbReference type="Gene3D" id="3.40.50.150">
    <property type="entry name" value="Vaccinia Virus protein VP39"/>
    <property type="match status" value="1"/>
</dbReference>
<keyword evidence="2 4" id="KW-0808">Transferase</keyword>
<dbReference type="PROSITE" id="PS01184">
    <property type="entry name" value="UBIE_2"/>
    <property type="match status" value="1"/>
</dbReference>
<dbReference type="HAMAP" id="MF_01813">
    <property type="entry name" value="MenG_UbiE_methyltr"/>
    <property type="match status" value="1"/>
</dbReference>
<name>A0ABV4D6E4_9LACT</name>
<dbReference type="EMBL" id="JBCLSQ010000004">
    <property type="protein sequence ID" value="MEY8537336.1"/>
    <property type="molecule type" value="Genomic_DNA"/>
</dbReference>
<dbReference type="NCBIfam" id="TIGR01934">
    <property type="entry name" value="MenG_MenH_UbiE"/>
    <property type="match status" value="1"/>
</dbReference>
<gene>
    <name evidence="4" type="primary">menG</name>
    <name evidence="5" type="ORF">AALM99_02590</name>
</gene>
<dbReference type="GO" id="GO:0032259">
    <property type="term" value="P:methylation"/>
    <property type="evidence" value="ECO:0007669"/>
    <property type="project" value="UniProtKB-KW"/>
</dbReference>
<dbReference type="NCBIfam" id="NF001244">
    <property type="entry name" value="PRK00216.1-5"/>
    <property type="match status" value="1"/>
</dbReference>